<dbReference type="EC" id="2.7.6.3" evidence="3"/>
<name>A0A7X2D0J2_9LACT</name>
<evidence type="ECO:0000256" key="7">
    <source>
        <dbReference type="ARBA" id="ARBA00022840"/>
    </source>
</evidence>
<keyword evidence="11" id="KW-1185">Reference proteome</keyword>
<evidence type="ECO:0000256" key="6">
    <source>
        <dbReference type="ARBA" id="ARBA00022777"/>
    </source>
</evidence>
<evidence type="ECO:0000259" key="9">
    <source>
        <dbReference type="PROSITE" id="PS00794"/>
    </source>
</evidence>
<feature type="domain" description="7,8-dihydro-6-hydroxymethylpterin-pyrophosphokinase" evidence="9">
    <location>
        <begin position="89"/>
        <end position="100"/>
    </location>
</feature>
<dbReference type="GO" id="GO:0046656">
    <property type="term" value="P:folic acid biosynthetic process"/>
    <property type="evidence" value="ECO:0007669"/>
    <property type="project" value="UniProtKB-KW"/>
</dbReference>
<dbReference type="EMBL" id="WITJ01000001">
    <property type="protein sequence ID" value="MQW38467.1"/>
    <property type="molecule type" value="Genomic_DNA"/>
</dbReference>
<dbReference type="CDD" id="cd00483">
    <property type="entry name" value="HPPK"/>
    <property type="match status" value="1"/>
</dbReference>
<comment type="pathway">
    <text evidence="2">Cofactor biosynthesis; tetrahydrofolate biosynthesis; 2-amino-4-hydroxy-6-hydroxymethyl-7,8-dihydropteridine diphosphate from 7,8-dihydroneopterin triphosphate: step 4/4.</text>
</comment>
<comment type="caution">
    <text evidence="10">The sequence shown here is derived from an EMBL/GenBank/DDBJ whole genome shotgun (WGS) entry which is preliminary data.</text>
</comment>
<keyword evidence="8" id="KW-0289">Folate biosynthesis</keyword>
<evidence type="ECO:0000256" key="8">
    <source>
        <dbReference type="ARBA" id="ARBA00022909"/>
    </source>
</evidence>
<evidence type="ECO:0000256" key="1">
    <source>
        <dbReference type="ARBA" id="ARBA00000198"/>
    </source>
</evidence>
<organism evidence="10 11">
    <name type="scientific">Lactococcus hircilactis</name>
    <dbReference type="NCBI Taxonomy" id="1494462"/>
    <lineage>
        <taxon>Bacteria</taxon>
        <taxon>Bacillati</taxon>
        <taxon>Bacillota</taxon>
        <taxon>Bacilli</taxon>
        <taxon>Lactobacillales</taxon>
        <taxon>Streptococcaceae</taxon>
        <taxon>Lactococcus</taxon>
    </lineage>
</organism>
<dbReference type="UniPathway" id="UPA00077">
    <property type="reaction ID" value="UER00155"/>
</dbReference>
<dbReference type="PANTHER" id="PTHR43071">
    <property type="entry name" value="2-AMINO-4-HYDROXY-6-HYDROXYMETHYLDIHYDROPTERIDINE PYROPHOSPHOKINASE"/>
    <property type="match status" value="1"/>
</dbReference>
<gene>
    <name evidence="10" type="primary">folK</name>
    <name evidence="10" type="ORF">GHI93_00690</name>
</gene>
<dbReference type="InterPro" id="IPR035907">
    <property type="entry name" value="Hppk_sf"/>
</dbReference>
<dbReference type="GO" id="GO:0016301">
    <property type="term" value="F:kinase activity"/>
    <property type="evidence" value="ECO:0007669"/>
    <property type="project" value="UniProtKB-KW"/>
</dbReference>
<dbReference type="AlphaFoldDB" id="A0A7X2D0J2"/>
<dbReference type="Pfam" id="PF01288">
    <property type="entry name" value="HPPK"/>
    <property type="match status" value="1"/>
</dbReference>
<dbReference type="GO" id="GO:0046654">
    <property type="term" value="P:tetrahydrofolate biosynthetic process"/>
    <property type="evidence" value="ECO:0007669"/>
    <property type="project" value="UniProtKB-UniPathway"/>
</dbReference>
<proteinExistence type="predicted"/>
<dbReference type="NCBIfam" id="TIGR01498">
    <property type="entry name" value="folK"/>
    <property type="match status" value="1"/>
</dbReference>
<comment type="catalytic activity">
    <reaction evidence="1">
        <text>6-hydroxymethyl-7,8-dihydropterin + ATP = (7,8-dihydropterin-6-yl)methyl diphosphate + AMP + H(+)</text>
        <dbReference type="Rhea" id="RHEA:11412"/>
        <dbReference type="ChEBI" id="CHEBI:15378"/>
        <dbReference type="ChEBI" id="CHEBI:30616"/>
        <dbReference type="ChEBI" id="CHEBI:44841"/>
        <dbReference type="ChEBI" id="CHEBI:72950"/>
        <dbReference type="ChEBI" id="CHEBI:456215"/>
        <dbReference type="EC" id="2.7.6.3"/>
    </reaction>
</comment>
<dbReference type="PANTHER" id="PTHR43071:SF1">
    <property type="entry name" value="2-AMINO-4-HYDROXY-6-HYDROXYMETHYLDIHYDROPTERIDINE PYROPHOSPHOKINASE"/>
    <property type="match status" value="1"/>
</dbReference>
<evidence type="ECO:0000256" key="4">
    <source>
        <dbReference type="ARBA" id="ARBA00022679"/>
    </source>
</evidence>
<dbReference type="GO" id="GO:0005524">
    <property type="term" value="F:ATP binding"/>
    <property type="evidence" value="ECO:0007669"/>
    <property type="project" value="UniProtKB-KW"/>
</dbReference>
<dbReference type="Proteomes" id="UP000439550">
    <property type="component" value="Unassembled WGS sequence"/>
</dbReference>
<evidence type="ECO:0000256" key="5">
    <source>
        <dbReference type="ARBA" id="ARBA00022741"/>
    </source>
</evidence>
<dbReference type="PROSITE" id="PS00794">
    <property type="entry name" value="HPPK"/>
    <property type="match status" value="1"/>
</dbReference>
<protein>
    <recommendedName>
        <fullName evidence="3">2-amino-4-hydroxy-6-hydroxymethyldihydropteridine diphosphokinase</fullName>
        <ecNumber evidence="3">2.7.6.3</ecNumber>
    </recommendedName>
</protein>
<dbReference type="SUPFAM" id="SSF55083">
    <property type="entry name" value="6-hydroxymethyl-7,8-dihydropterin pyrophosphokinase, HPPK"/>
    <property type="match status" value="1"/>
</dbReference>
<evidence type="ECO:0000313" key="10">
    <source>
        <dbReference type="EMBL" id="MQW38467.1"/>
    </source>
</evidence>
<dbReference type="InterPro" id="IPR000550">
    <property type="entry name" value="Hppk"/>
</dbReference>
<keyword evidence="4 10" id="KW-0808">Transferase</keyword>
<dbReference type="RefSeq" id="WP_343030284.1">
    <property type="nucleotide sequence ID" value="NZ_CAXYUY010000005.1"/>
</dbReference>
<evidence type="ECO:0000256" key="3">
    <source>
        <dbReference type="ARBA" id="ARBA00013253"/>
    </source>
</evidence>
<dbReference type="GO" id="GO:0003848">
    <property type="term" value="F:2-amino-4-hydroxy-6-hydroxymethyldihydropteridine diphosphokinase activity"/>
    <property type="evidence" value="ECO:0007669"/>
    <property type="project" value="UniProtKB-EC"/>
</dbReference>
<evidence type="ECO:0000313" key="11">
    <source>
        <dbReference type="Proteomes" id="UP000439550"/>
    </source>
</evidence>
<keyword evidence="7" id="KW-0067">ATP-binding</keyword>
<keyword evidence="5" id="KW-0547">Nucleotide-binding</keyword>
<keyword evidence="6 10" id="KW-0418">Kinase</keyword>
<sequence>MKHTCYLSLGSNIGKREAYLQKAITLLENEPGILLKKRSSFYETSPVGGVIQDDFINLALEIETELAPHALLLVIHRIEKVLHRKRIIRWGPRTIDIDILFFDHVKMASNDLTIPHQEVFHRLFVLIPLIEILPVDFYEYKAVENAIEKLKKTEQAVEIVKEKGVHHHEN</sequence>
<reference evidence="10 11" key="1">
    <citation type="submission" date="2019-10" db="EMBL/GenBank/DDBJ databases">
        <authorList>
            <person name="Dong K."/>
        </authorList>
    </citation>
    <scope>NUCLEOTIDE SEQUENCE [LARGE SCALE GENOMIC DNA]</scope>
    <source>
        <strain evidence="10 11">DSM 28960</strain>
    </source>
</reference>
<accession>A0A7X2D0J2</accession>
<evidence type="ECO:0000256" key="2">
    <source>
        <dbReference type="ARBA" id="ARBA00005051"/>
    </source>
</evidence>
<dbReference type="Gene3D" id="3.30.70.560">
    <property type="entry name" value="7,8-Dihydro-6-hydroxymethylpterin-pyrophosphokinase HPPK"/>
    <property type="match status" value="1"/>
</dbReference>